<proteinExistence type="predicted"/>
<accession>A0A2U9CCK5</accession>
<evidence type="ECO:0000313" key="1">
    <source>
        <dbReference type="EMBL" id="AWP13800.1"/>
    </source>
</evidence>
<dbReference type="AlphaFoldDB" id="A0A2U9CCK5"/>
<reference evidence="1 2" key="1">
    <citation type="submission" date="2017-12" db="EMBL/GenBank/DDBJ databases">
        <title>Integrating genomic resources of turbot (Scophthalmus maximus) in depth evaluation of genetic and physical mapping variation across individuals.</title>
        <authorList>
            <person name="Martinez P."/>
        </authorList>
    </citation>
    <scope>NUCLEOTIDE SEQUENCE [LARGE SCALE GENOMIC DNA]</scope>
</reference>
<name>A0A2U9CCK5_SCOMX</name>
<dbReference type="EMBL" id="CP026257">
    <property type="protein sequence ID" value="AWP13800.1"/>
    <property type="molecule type" value="Genomic_DNA"/>
</dbReference>
<dbReference type="Proteomes" id="UP000246464">
    <property type="component" value="Chromosome 15"/>
</dbReference>
<keyword evidence="2" id="KW-1185">Reference proteome</keyword>
<organism evidence="1 2">
    <name type="scientific">Scophthalmus maximus</name>
    <name type="common">Turbot</name>
    <name type="synonym">Psetta maxima</name>
    <dbReference type="NCBI Taxonomy" id="52904"/>
    <lineage>
        <taxon>Eukaryota</taxon>
        <taxon>Metazoa</taxon>
        <taxon>Chordata</taxon>
        <taxon>Craniata</taxon>
        <taxon>Vertebrata</taxon>
        <taxon>Euteleostomi</taxon>
        <taxon>Actinopterygii</taxon>
        <taxon>Neopterygii</taxon>
        <taxon>Teleostei</taxon>
        <taxon>Neoteleostei</taxon>
        <taxon>Acanthomorphata</taxon>
        <taxon>Carangaria</taxon>
        <taxon>Pleuronectiformes</taxon>
        <taxon>Pleuronectoidei</taxon>
        <taxon>Scophthalmidae</taxon>
        <taxon>Scophthalmus</taxon>
    </lineage>
</organism>
<gene>
    <name evidence="1" type="ORF">SMAX5B_003302</name>
</gene>
<evidence type="ECO:0000313" key="2">
    <source>
        <dbReference type="Proteomes" id="UP000246464"/>
    </source>
</evidence>
<feature type="non-terminal residue" evidence="1">
    <location>
        <position position="1"/>
    </location>
</feature>
<sequence>KCRNLANENIHLWRECVLKTLIVYLREDPDDLIKEYLDSRAGLAEKELEQLTMAGFVILKEGEGLQEPPDDIGIVIEALQKIIMQLEQHKMSPKVQNLYGKLQSSQ</sequence>
<protein>
    <submittedName>
        <fullName evidence="1">Uncharacterized protein</fullName>
    </submittedName>
</protein>